<keyword evidence="1" id="KW-0677">Repeat</keyword>
<proteinExistence type="predicted"/>
<feature type="region of interest" description="Disordered" evidence="2">
    <location>
        <begin position="1"/>
        <end position="26"/>
    </location>
</feature>
<protein>
    <recommendedName>
        <fullName evidence="3">E3 ubiquitin-protein ligase SopA-like catalytic domain-containing protein</fullName>
    </recommendedName>
</protein>
<dbReference type="InterPro" id="IPR038270">
    <property type="entry name" value="SopA-like_catalytic_sf"/>
</dbReference>
<dbReference type="Pfam" id="PF13979">
    <property type="entry name" value="SopA_C"/>
    <property type="match status" value="1"/>
</dbReference>
<evidence type="ECO:0000259" key="3">
    <source>
        <dbReference type="Pfam" id="PF13979"/>
    </source>
</evidence>
<dbReference type="PANTHER" id="PTHR47485:SF1">
    <property type="entry name" value="THYLAKOID LUMENAL 17.4 KDA PROTEIN, CHLOROPLASTIC"/>
    <property type="match status" value="1"/>
</dbReference>
<feature type="compositionally biased region" description="Low complexity" evidence="2">
    <location>
        <begin position="13"/>
        <end position="26"/>
    </location>
</feature>
<evidence type="ECO:0000313" key="4">
    <source>
        <dbReference type="EMBL" id="NNH11256.1"/>
    </source>
</evidence>
<dbReference type="GO" id="GO:0016567">
    <property type="term" value="P:protein ubiquitination"/>
    <property type="evidence" value="ECO:0007669"/>
    <property type="project" value="InterPro"/>
</dbReference>
<accession>A0A849BA25</accession>
<dbReference type="InterPro" id="IPR025725">
    <property type="entry name" value="SopA-like_cat"/>
</dbReference>
<dbReference type="Pfam" id="PF00805">
    <property type="entry name" value="Pentapeptide"/>
    <property type="match status" value="3"/>
</dbReference>
<name>A0A849BA25_9BURK</name>
<comment type="caution">
    <text evidence="4">The sequence shown here is derived from an EMBL/GenBank/DDBJ whole genome shotgun (WGS) entry which is preliminary data.</text>
</comment>
<dbReference type="PANTHER" id="PTHR47485">
    <property type="entry name" value="THYLAKOID LUMENAL 17.4 KDA PROTEIN, CHLOROPLASTIC"/>
    <property type="match status" value="1"/>
</dbReference>
<feature type="domain" description="E3 ubiquitin-protein ligase SopA-like catalytic" evidence="3">
    <location>
        <begin position="834"/>
        <end position="924"/>
    </location>
</feature>
<gene>
    <name evidence="4" type="ORF">HLB16_10225</name>
</gene>
<dbReference type="EMBL" id="JABEMD010000014">
    <property type="protein sequence ID" value="NNH11256.1"/>
    <property type="molecule type" value="Genomic_DNA"/>
</dbReference>
<sequence>MRWQSRSLPGGAPPQSLLPQSSPAIPLHYDMPAQTVSMAVPAHQPAPAAPSPRLAPTAATLRCKRVRDVSHLDATTMSALRLGGKLMIGKQAFSVRLDNAADKPRYVVQALARSGSGERAMTPAAEASRQAQAAMLATRLANRHVQLADRVHRFTSDRHLVELCRAFAISRDLNVLPFQEFLAKCKDGAKLRFHGQDYYVHVEPGKRGMADAAASLVPVGQPTTPLARLLQALRNLLRFPSSRPPLRTVEQLLTRAVRAYHAGDSVPAESPSPAAGRARVEAALRATEVARRVAPSTVPDLRGARLAGADLKKLDLSGAILADADLQGALLCGATLVSADLSGANLANADLEDARMARANLRHANLAKARLSRAALPGADLSQANMTEASLIGTTLREARLEHANLSRAIVSFALFAGAQMDGAVLTACYGTAPMFVRARVTNAEFGYAYLPDARFDNVELAGTTFHHATLHNAHFNEAGIGGADFGEAAVEGARFSRVDVGDGKCLLTLSLQAGSDFSIRIRDVDEALAQLTTGVPLRDLPPSPRARRTISEYLFQLACACRDDVRRCAALRNWLLEHPQYEAEAARQVLRRLYWEAERSADSRPLAWPETAPLLPGLMHDAIASLGEGNRAAWARKHAGLVMQLAFLAARPDAPAAAAQRTTALMDAYRSTLPPALADTVARLENNEGETFFPIVADAGQYALLVAPEYYGCLIRGESLEQSGVSSSHGALPPAWQSMLRLTAVADPGNTGAQRYDVGGLADIGKDLAACPLLHNAYVGANRSQQWHDGLLTVLPFGSEYLTDFRSAIADNHAVRRLVDHEHQQALAYRSNEVLIGEGKDVQPTPAHLEALLDTMPSHREDPACQSHFLWCVAAVLARLSSDAFLGTSNDGPFALRRYAAALGNAAICIDASMASVRRNYIERLLSDRCTDELSTHMLLDLSLKRTNNTRQMDIFDTVWPSKWRPHLRNVLARARQQ</sequence>
<evidence type="ECO:0000256" key="1">
    <source>
        <dbReference type="ARBA" id="ARBA00022737"/>
    </source>
</evidence>
<dbReference type="RefSeq" id="WP_151022707.1">
    <property type="nucleotide sequence ID" value="NZ_BAAAEB010000035.1"/>
</dbReference>
<organism evidence="4 5">
    <name type="scientific">Cupriavidus gilardii</name>
    <dbReference type="NCBI Taxonomy" id="82541"/>
    <lineage>
        <taxon>Bacteria</taxon>
        <taxon>Pseudomonadati</taxon>
        <taxon>Pseudomonadota</taxon>
        <taxon>Betaproteobacteria</taxon>
        <taxon>Burkholderiales</taxon>
        <taxon>Burkholderiaceae</taxon>
        <taxon>Cupriavidus</taxon>
    </lineage>
</organism>
<dbReference type="Gene3D" id="1.10.4140.10">
    <property type="entry name" value="effector protein (NleL)"/>
    <property type="match status" value="1"/>
</dbReference>
<dbReference type="SUPFAM" id="SSF141571">
    <property type="entry name" value="Pentapeptide repeat-like"/>
    <property type="match status" value="2"/>
</dbReference>
<dbReference type="InterPro" id="IPR001646">
    <property type="entry name" value="5peptide_repeat"/>
</dbReference>
<dbReference type="AlphaFoldDB" id="A0A849BA25"/>
<reference evidence="4 5" key="1">
    <citation type="submission" date="2020-05" db="EMBL/GenBank/DDBJ databases">
        <title>MicrobeNet Type strains.</title>
        <authorList>
            <person name="Nicholson A.C."/>
        </authorList>
    </citation>
    <scope>NUCLEOTIDE SEQUENCE [LARGE SCALE GENOMIC DNA]</scope>
    <source>
        <strain evidence="4 5">ATCC 700815</strain>
    </source>
</reference>
<dbReference type="GO" id="GO:0004842">
    <property type="term" value="F:ubiquitin-protein transferase activity"/>
    <property type="evidence" value="ECO:0007669"/>
    <property type="project" value="InterPro"/>
</dbReference>
<dbReference type="Gene3D" id="2.160.20.80">
    <property type="entry name" value="E3 ubiquitin-protein ligase SopA"/>
    <property type="match status" value="2"/>
</dbReference>
<dbReference type="Proteomes" id="UP000542973">
    <property type="component" value="Unassembled WGS sequence"/>
</dbReference>
<evidence type="ECO:0000256" key="2">
    <source>
        <dbReference type="SAM" id="MobiDB-lite"/>
    </source>
</evidence>
<evidence type="ECO:0000313" key="5">
    <source>
        <dbReference type="Proteomes" id="UP000542973"/>
    </source>
</evidence>